<gene>
    <name evidence="3" type="primary">glnX</name>
    <name evidence="3" type="ORF">GCM10023161_06600</name>
</gene>
<dbReference type="GO" id="GO:0016301">
    <property type="term" value="F:kinase activity"/>
    <property type="evidence" value="ECO:0007669"/>
    <property type="project" value="UniProtKB-KW"/>
</dbReference>
<feature type="transmembrane region" description="Helical" evidence="2">
    <location>
        <begin position="414"/>
        <end position="432"/>
    </location>
</feature>
<dbReference type="InterPro" id="IPR048183">
    <property type="entry name" value="GlnX-like"/>
</dbReference>
<dbReference type="EMBL" id="BAABGF010000009">
    <property type="protein sequence ID" value="GAA4534466.1"/>
    <property type="molecule type" value="Genomic_DNA"/>
</dbReference>
<comment type="caution">
    <text evidence="3">The sequence shown here is derived from an EMBL/GenBank/DDBJ whole genome shotgun (WGS) entry which is preliminary data.</text>
</comment>
<keyword evidence="4" id="KW-1185">Reference proteome</keyword>
<organism evidence="3 4">
    <name type="scientific">Mycobacterium paraffinicum</name>
    <dbReference type="NCBI Taxonomy" id="53378"/>
    <lineage>
        <taxon>Bacteria</taxon>
        <taxon>Bacillati</taxon>
        <taxon>Actinomycetota</taxon>
        <taxon>Actinomycetes</taxon>
        <taxon>Mycobacteriales</taxon>
        <taxon>Mycobacteriaceae</taxon>
        <taxon>Mycobacterium</taxon>
    </lineage>
</organism>
<keyword evidence="2" id="KW-0472">Membrane</keyword>
<sequence length="439" mass="47280">MTVELAHPSTEPQGSRSPAEPAHPRWWFVSTTPGRILSIGIVLAVLGGICAFATSTTINHRQQVLTTVLNHTEPLSFAAGRLYTTLSVADAAAATAFIAEAEPQPVRQRYEQAITDAAVAVTRASSGLTDEPLVQLLGRINAELAVYTGLIEIARTNNREGNPVGSSYLSEASGLMQSTILPDAAQLYQATSERVDAETTASTQIPAPVILVVTATAVFGAFSHRWLARRTRRRINPGLVVGGLAILVMVVWVGTALTISTAASRSAKNTAADSLRIVTNVAITAQQARADETLSLIRRGDEEKRKQSFYQRIDSMHSQLDQYMVRSDAVDKPDLEGADQLLLRWRQANDRITSYISVGNYRAATQVALGSSEDDSTPAFDKLEDQLVKAIDQSRTHLRNDVLSARSGLSGAQVGGVVLSLGAAIAVALGLWPRLREYR</sequence>
<feature type="transmembrane region" description="Helical" evidence="2">
    <location>
        <begin position="36"/>
        <end position="54"/>
    </location>
</feature>
<reference evidence="4" key="1">
    <citation type="journal article" date="2019" name="Int. J. Syst. Evol. Microbiol.">
        <title>The Global Catalogue of Microorganisms (GCM) 10K type strain sequencing project: providing services to taxonomists for standard genome sequencing and annotation.</title>
        <authorList>
            <consortium name="The Broad Institute Genomics Platform"/>
            <consortium name="The Broad Institute Genome Sequencing Center for Infectious Disease"/>
            <person name="Wu L."/>
            <person name="Ma J."/>
        </authorList>
    </citation>
    <scope>NUCLEOTIDE SEQUENCE [LARGE SCALE GENOMIC DNA]</scope>
    <source>
        <strain evidence="4">JCM 17782</strain>
    </source>
</reference>
<evidence type="ECO:0000256" key="2">
    <source>
        <dbReference type="SAM" id="Phobius"/>
    </source>
</evidence>
<proteinExistence type="predicted"/>
<evidence type="ECO:0000256" key="1">
    <source>
        <dbReference type="SAM" id="MobiDB-lite"/>
    </source>
</evidence>
<keyword evidence="2" id="KW-1133">Transmembrane helix</keyword>
<keyword evidence="2" id="KW-0812">Transmembrane</keyword>
<protein>
    <submittedName>
        <fullName evidence="3">Protein kinase G-activating protein GlnX</fullName>
    </submittedName>
</protein>
<dbReference type="Proteomes" id="UP001501417">
    <property type="component" value="Unassembled WGS sequence"/>
</dbReference>
<keyword evidence="3" id="KW-0808">Transferase</keyword>
<dbReference type="NCBIfam" id="NF041460">
    <property type="entry name" value="kinGactiv_GlnX"/>
    <property type="match status" value="1"/>
</dbReference>
<feature type="transmembrane region" description="Helical" evidence="2">
    <location>
        <begin position="239"/>
        <end position="259"/>
    </location>
</feature>
<keyword evidence="3" id="KW-0418">Kinase</keyword>
<evidence type="ECO:0000313" key="3">
    <source>
        <dbReference type="EMBL" id="GAA4534466.1"/>
    </source>
</evidence>
<evidence type="ECO:0000313" key="4">
    <source>
        <dbReference type="Proteomes" id="UP001501417"/>
    </source>
</evidence>
<feature type="region of interest" description="Disordered" evidence="1">
    <location>
        <begin position="1"/>
        <end position="24"/>
    </location>
</feature>
<accession>A0ABP8RBX2</accession>
<name>A0ABP8RBX2_9MYCO</name>
<dbReference type="RefSeq" id="WP_264046701.1">
    <property type="nucleotide sequence ID" value="NZ_BAABGF010000009.1"/>
</dbReference>